<name>A0A149RLH6_9PROT</name>
<proteinExistence type="predicted"/>
<dbReference type="Pfam" id="PF13412">
    <property type="entry name" value="HTH_24"/>
    <property type="match status" value="1"/>
</dbReference>
<sequence>MAKNTETYLAFDPVLERMVIQSEATGRMRAKLSDNHAWCFCELCGNLTEYSEVRSAPVVVKRLKNGNAKRVHLTEKMILSGIKRAQKLAERYSEALSGKYGPFEAAHMIARYCDIVEMRADRSLEGFLEYIEPKMILREQARHGEIAWATRLAKSHPDSAKPSKLYCESHNPRRGITSRRAYQRDRRFIWEYRALMEQIWSHGFKNSTLSGWDIEEHAYVRREAYRQVKALRSPTSMLDDFLSKGTMTQAEIARELGISRQAVSAAIKRRDIKNAKKAIVNVA</sequence>
<dbReference type="EMBL" id="LHZF01000170">
    <property type="protein sequence ID" value="KXV14894.1"/>
    <property type="molecule type" value="Genomic_DNA"/>
</dbReference>
<dbReference type="Proteomes" id="UP000075526">
    <property type="component" value="Unassembled WGS sequence"/>
</dbReference>
<accession>A0A149RLH6</accession>
<dbReference type="Gene3D" id="1.10.10.60">
    <property type="entry name" value="Homeodomain-like"/>
    <property type="match status" value="1"/>
</dbReference>
<organism evidence="1 2">
    <name type="scientific">Acetobacter malorum</name>
    <dbReference type="NCBI Taxonomy" id="178901"/>
    <lineage>
        <taxon>Bacteria</taxon>
        <taxon>Pseudomonadati</taxon>
        <taxon>Pseudomonadota</taxon>
        <taxon>Alphaproteobacteria</taxon>
        <taxon>Acetobacterales</taxon>
        <taxon>Acetobacteraceae</taxon>
        <taxon>Acetobacter</taxon>
    </lineage>
</organism>
<dbReference type="RefSeq" id="WP_061508629.1">
    <property type="nucleotide sequence ID" value="NZ_LHZF01000170.1"/>
</dbReference>
<evidence type="ECO:0000313" key="1">
    <source>
        <dbReference type="EMBL" id="KXV14894.1"/>
    </source>
</evidence>
<dbReference type="AlphaFoldDB" id="A0A149RLH6"/>
<dbReference type="PATRIC" id="fig|178901.13.peg.1112"/>
<protein>
    <submittedName>
        <fullName evidence="1">Uncharacterized protein</fullName>
    </submittedName>
</protein>
<evidence type="ECO:0000313" key="2">
    <source>
        <dbReference type="Proteomes" id="UP000075526"/>
    </source>
</evidence>
<reference evidence="1 2" key="1">
    <citation type="submission" date="2015-06" db="EMBL/GenBank/DDBJ databases">
        <title>Improved classification and identification of acetic acid bacteria using matrix-assisted laser desorption/ionization time-of-flight mass spectrometry; Gluconobacter nephelii and Gluconobacter uchimurae are later heterotypic synonyms of Gluconobacter japonicus and Gluconobacter oxydans, respectively.</title>
        <authorList>
            <person name="Li L."/>
            <person name="Cleenwerck I."/>
            <person name="De Vuyst L."/>
            <person name="Vandamme P."/>
        </authorList>
    </citation>
    <scope>NUCLEOTIDE SEQUENCE [LARGE SCALE GENOMIC DNA]</scope>
    <source>
        <strain evidence="1 2">LMG 1552</strain>
    </source>
</reference>
<comment type="caution">
    <text evidence="1">The sequence shown here is derived from an EMBL/GenBank/DDBJ whole genome shotgun (WGS) entry which is preliminary data.</text>
</comment>
<gene>
    <name evidence="1" type="ORF">AD933_10780</name>
</gene>